<comment type="caution">
    <text evidence="1">The sequence shown here is derived from an EMBL/GenBank/DDBJ whole genome shotgun (WGS) entry which is preliminary data.</text>
</comment>
<reference evidence="1 2" key="1">
    <citation type="submission" date="2024-01" db="EMBL/GenBank/DDBJ databases">
        <title>Complete genome of Cladobotryum mycophilum ATHUM6906.</title>
        <authorList>
            <person name="Christinaki A.C."/>
            <person name="Myridakis A.I."/>
            <person name="Kouvelis V.N."/>
        </authorList>
    </citation>
    <scope>NUCLEOTIDE SEQUENCE [LARGE SCALE GENOMIC DNA]</scope>
    <source>
        <strain evidence="1 2">ATHUM6906</strain>
    </source>
</reference>
<keyword evidence="2" id="KW-1185">Reference proteome</keyword>
<evidence type="ECO:0000313" key="2">
    <source>
        <dbReference type="Proteomes" id="UP001338125"/>
    </source>
</evidence>
<dbReference type="EMBL" id="JAVFKD010000002">
    <property type="protein sequence ID" value="KAK5996691.1"/>
    <property type="molecule type" value="Genomic_DNA"/>
</dbReference>
<protein>
    <submittedName>
        <fullName evidence="1">Uncharacterized protein</fullName>
    </submittedName>
</protein>
<gene>
    <name evidence="1" type="ORF">PT974_02031</name>
</gene>
<sequence>MEPFEASNGEIDLAIQSPPARLLLRLRCLCDTESGPSKAVNRQLATKLKEKTDLETTRIIRNVDPSASVLRQKGSIVPFEVDFKHRTYTPAKEANARSDTKQLAEACDRILQAFFAQDMAPGKVLIWRSIVIQNYTGPYQAYYNLPRLFPTNIMEIEKVLMPRGTGTWIGAFSHTASDAMYSLSYTRPISNAIQFGMKMLLPSDGSDASQLEIHNRFMLVKKLNMKPLQIQRMGREREASNPNFQIIQQSVENMAQPFHESQMQVNILRNWANGHEYEELDTESVWDLMCSLRKSNAALLKVQYTVATTLLAVESRHSPQQRIAHAGAACGSFGVAFGLAFALGGSLLLPNGSSGSLIGSYFYDLIGTHEICSSACMLISGIFGAMSASGMMNDARSQELARDVRSHLDDMNKAGEKLARTLMLYWCEVQGQRPIYSFSPDEREKILESFGLRADNWPHGSYQQHLVHNYVGAVAEHQQHFLHSFKMLAEHELKDPDFLPTEC</sequence>
<proteinExistence type="predicted"/>
<dbReference type="Proteomes" id="UP001338125">
    <property type="component" value="Unassembled WGS sequence"/>
</dbReference>
<evidence type="ECO:0000313" key="1">
    <source>
        <dbReference type="EMBL" id="KAK5996691.1"/>
    </source>
</evidence>
<organism evidence="1 2">
    <name type="scientific">Cladobotryum mycophilum</name>
    <dbReference type="NCBI Taxonomy" id="491253"/>
    <lineage>
        <taxon>Eukaryota</taxon>
        <taxon>Fungi</taxon>
        <taxon>Dikarya</taxon>
        <taxon>Ascomycota</taxon>
        <taxon>Pezizomycotina</taxon>
        <taxon>Sordariomycetes</taxon>
        <taxon>Hypocreomycetidae</taxon>
        <taxon>Hypocreales</taxon>
        <taxon>Hypocreaceae</taxon>
        <taxon>Cladobotryum</taxon>
    </lineage>
</organism>
<name>A0ABR0SY73_9HYPO</name>
<accession>A0ABR0SY73</accession>